<dbReference type="Proteomes" id="UP000007796">
    <property type="component" value="Unassembled WGS sequence"/>
</dbReference>
<dbReference type="RefSeq" id="XP_014175511.1">
    <property type="nucleotide sequence ID" value="XM_014320036.1"/>
</dbReference>
<evidence type="ECO:0000313" key="2">
    <source>
        <dbReference type="Proteomes" id="UP000007796"/>
    </source>
</evidence>
<dbReference type="GeneID" id="25977271"/>
<dbReference type="HOGENOM" id="CLU_1855473_0_0_1"/>
<gene>
    <name evidence="1" type="ORF">CMQ_4098</name>
</gene>
<keyword evidence="2" id="KW-1185">Reference proteome</keyword>
<sequence>MTTAAIEAARNGADCKCMERYRAYFSDEDEEADQVTENSISLSYDYTERYELFARERLFDKESRDNFRLSSLADFVNTLSAKLDTQQRRAQILFSTNACLVARADESDSKFESIHSRLDRLETMLASVGSTASSGENE</sequence>
<organism evidence="2">
    <name type="scientific">Grosmannia clavigera (strain kw1407 / UAMH 11150)</name>
    <name type="common">Blue stain fungus</name>
    <name type="synonym">Graphiocladiella clavigera</name>
    <dbReference type="NCBI Taxonomy" id="655863"/>
    <lineage>
        <taxon>Eukaryota</taxon>
        <taxon>Fungi</taxon>
        <taxon>Dikarya</taxon>
        <taxon>Ascomycota</taxon>
        <taxon>Pezizomycotina</taxon>
        <taxon>Sordariomycetes</taxon>
        <taxon>Sordariomycetidae</taxon>
        <taxon>Ophiostomatales</taxon>
        <taxon>Ophiostomataceae</taxon>
        <taxon>Leptographium</taxon>
    </lineage>
</organism>
<reference evidence="1 2" key="1">
    <citation type="journal article" date="2011" name="Proc. Natl. Acad. Sci. U.S.A.">
        <title>Genome and transcriptome analyses of the mountain pine beetle-fungal symbiont Grosmannia clavigera, a lodgepole pine pathogen.</title>
        <authorList>
            <person name="DiGuistini S."/>
            <person name="Wang Y."/>
            <person name="Liao N.Y."/>
            <person name="Taylor G."/>
            <person name="Tanguay P."/>
            <person name="Feau N."/>
            <person name="Henrissat B."/>
            <person name="Chan S.K."/>
            <person name="Hesse-Orce U."/>
            <person name="Alamouti S.M."/>
            <person name="Tsui C.K.M."/>
            <person name="Docking R.T."/>
            <person name="Levasseur A."/>
            <person name="Haridas S."/>
            <person name="Robertson G."/>
            <person name="Birol I."/>
            <person name="Holt R.A."/>
            <person name="Marra M.A."/>
            <person name="Hamelin R.C."/>
            <person name="Hirst M."/>
            <person name="Jones S.J.M."/>
            <person name="Bohlmann J."/>
            <person name="Breuil C."/>
        </authorList>
    </citation>
    <scope>NUCLEOTIDE SEQUENCE [LARGE SCALE GENOMIC DNA]</scope>
    <source>
        <strain evidence="2">kw1407 / UAMH 11150</strain>
    </source>
</reference>
<proteinExistence type="predicted"/>
<dbReference type="AlphaFoldDB" id="F0X923"/>
<accession>F0X923</accession>
<dbReference type="InParanoid" id="F0X923"/>
<evidence type="ECO:0000313" key="1">
    <source>
        <dbReference type="EMBL" id="EFX06029.1"/>
    </source>
</evidence>
<name>F0X923_GROCL</name>
<protein>
    <submittedName>
        <fullName evidence="1">Uncharacterized protein</fullName>
    </submittedName>
</protein>
<dbReference type="EMBL" id="GL629735">
    <property type="protein sequence ID" value="EFX06029.1"/>
    <property type="molecule type" value="Genomic_DNA"/>
</dbReference>